<evidence type="ECO:0000313" key="4">
    <source>
        <dbReference type="Proteomes" id="UP000242715"/>
    </source>
</evidence>
<dbReference type="AlphaFoldDB" id="A0A2Z6NNR3"/>
<dbReference type="InterPro" id="IPR051494">
    <property type="entry name" value="BSD_domain-containing"/>
</dbReference>
<feature type="compositionally biased region" description="Acidic residues" evidence="1">
    <location>
        <begin position="374"/>
        <end position="392"/>
    </location>
</feature>
<feature type="region of interest" description="Disordered" evidence="1">
    <location>
        <begin position="241"/>
        <end position="336"/>
    </location>
</feature>
<feature type="compositionally biased region" description="Low complexity" evidence="1">
    <location>
        <begin position="19"/>
        <end position="36"/>
    </location>
</feature>
<dbReference type="GO" id="GO:0005737">
    <property type="term" value="C:cytoplasm"/>
    <property type="evidence" value="ECO:0007669"/>
    <property type="project" value="TreeGrafter"/>
</dbReference>
<dbReference type="SMART" id="SM00751">
    <property type="entry name" value="BSD"/>
    <property type="match status" value="1"/>
</dbReference>
<gene>
    <name evidence="3" type="ORF">TSUD_333230</name>
</gene>
<dbReference type="PROSITE" id="PS50858">
    <property type="entry name" value="BSD"/>
    <property type="match status" value="1"/>
</dbReference>
<feature type="domain" description="BSD" evidence="2">
    <location>
        <begin position="168"/>
        <end position="220"/>
    </location>
</feature>
<protein>
    <recommendedName>
        <fullName evidence="2">BSD domain-containing protein</fullName>
    </recommendedName>
</protein>
<accession>A0A2Z6NNR3</accession>
<feature type="region of interest" description="Disordered" evidence="1">
    <location>
        <begin position="1"/>
        <end position="47"/>
    </location>
</feature>
<dbReference type="Proteomes" id="UP000242715">
    <property type="component" value="Unassembled WGS sequence"/>
</dbReference>
<dbReference type="Pfam" id="PF03909">
    <property type="entry name" value="BSD"/>
    <property type="match status" value="1"/>
</dbReference>
<dbReference type="PANTHER" id="PTHR16019">
    <property type="entry name" value="SYNAPSE-ASSOCIATED PROTEIN"/>
    <property type="match status" value="1"/>
</dbReference>
<evidence type="ECO:0000313" key="3">
    <source>
        <dbReference type="EMBL" id="GAU31547.1"/>
    </source>
</evidence>
<dbReference type="InterPro" id="IPR035925">
    <property type="entry name" value="BSD_dom_sf"/>
</dbReference>
<feature type="region of interest" description="Disordered" evidence="1">
    <location>
        <begin position="373"/>
        <end position="392"/>
    </location>
</feature>
<dbReference type="OrthoDB" id="73788at2759"/>
<feature type="compositionally biased region" description="Acidic residues" evidence="1">
    <location>
        <begin position="241"/>
        <end position="270"/>
    </location>
</feature>
<evidence type="ECO:0000259" key="2">
    <source>
        <dbReference type="PROSITE" id="PS50858"/>
    </source>
</evidence>
<name>A0A2Z6NNR3_TRISU</name>
<keyword evidence="4" id="KW-1185">Reference proteome</keyword>
<dbReference type="Gene3D" id="1.10.3970.10">
    <property type="entry name" value="BSD domain"/>
    <property type="match status" value="1"/>
</dbReference>
<organism evidence="3 4">
    <name type="scientific">Trifolium subterraneum</name>
    <name type="common">Subterranean clover</name>
    <dbReference type="NCBI Taxonomy" id="3900"/>
    <lineage>
        <taxon>Eukaryota</taxon>
        <taxon>Viridiplantae</taxon>
        <taxon>Streptophyta</taxon>
        <taxon>Embryophyta</taxon>
        <taxon>Tracheophyta</taxon>
        <taxon>Spermatophyta</taxon>
        <taxon>Magnoliopsida</taxon>
        <taxon>eudicotyledons</taxon>
        <taxon>Gunneridae</taxon>
        <taxon>Pentapetalae</taxon>
        <taxon>rosids</taxon>
        <taxon>fabids</taxon>
        <taxon>Fabales</taxon>
        <taxon>Fabaceae</taxon>
        <taxon>Papilionoideae</taxon>
        <taxon>50 kb inversion clade</taxon>
        <taxon>NPAAA clade</taxon>
        <taxon>Hologalegina</taxon>
        <taxon>IRL clade</taxon>
        <taxon>Trifolieae</taxon>
        <taxon>Trifolium</taxon>
    </lineage>
</organism>
<proteinExistence type="predicted"/>
<evidence type="ECO:0000256" key="1">
    <source>
        <dbReference type="SAM" id="MobiDB-lite"/>
    </source>
</evidence>
<dbReference type="PANTHER" id="PTHR16019:SF5">
    <property type="entry name" value="BSD DOMAIN-CONTAINING PROTEIN 1"/>
    <property type="match status" value="1"/>
</dbReference>
<dbReference type="InterPro" id="IPR005607">
    <property type="entry name" value="BSD_dom"/>
</dbReference>
<dbReference type="SUPFAM" id="SSF140383">
    <property type="entry name" value="BSD domain-like"/>
    <property type="match status" value="1"/>
</dbReference>
<dbReference type="EMBL" id="DF973459">
    <property type="protein sequence ID" value="GAU31547.1"/>
    <property type="molecule type" value="Genomic_DNA"/>
</dbReference>
<sequence>MNFFKSVFSDDPDPSGSESNNASSTDSPNAPPSDSSPSHHHRNPSASWKNLIKTLSEKSESVIEIYRRDLQEFGTGLKKEIEVAHDSLETVGHVIDQFGNTVIKGTAQIISQGKEAILESDSVQKKNKKQSSLNSKKYSRFDAQIRAIQGDVNTYIEEPFDLERYNKWKLEFSLEGKNEEIEGLLKENDEMESIYNRVVPNNVDRETFWLRYYYKVYKVKKAEDIRAKLVRRMSKEEDEDLSWDVEDEKYVDDDDDDDDDSDDDEEEEDSKVEKRDSLLQNKMMEESKVDENLEVVQEKVDNVNDSDKKMSMERKVGDGKSSPVVSKNLEHKDEEKDLEWDEIEDLNSIHEKKAMGESGSASKVDLLKRLSSVAEEEDLSWDIEDDDEPSKA</sequence>
<feature type="compositionally biased region" description="Basic and acidic residues" evidence="1">
    <location>
        <begin position="271"/>
        <end position="318"/>
    </location>
</feature>
<reference evidence="4" key="1">
    <citation type="journal article" date="2017" name="Front. Plant Sci.">
        <title>Climate Clever Clovers: New Paradigm to Reduce the Environmental Footprint of Ruminants by Breeding Low Methanogenic Forages Utilizing Haplotype Variation.</title>
        <authorList>
            <person name="Kaur P."/>
            <person name="Appels R."/>
            <person name="Bayer P.E."/>
            <person name="Keeble-Gagnere G."/>
            <person name="Wang J."/>
            <person name="Hirakawa H."/>
            <person name="Shirasawa K."/>
            <person name="Vercoe P."/>
            <person name="Stefanova K."/>
            <person name="Durmic Z."/>
            <person name="Nichols P."/>
            <person name="Revell C."/>
            <person name="Isobe S.N."/>
            <person name="Edwards D."/>
            <person name="Erskine W."/>
        </authorList>
    </citation>
    <scope>NUCLEOTIDE SEQUENCE [LARGE SCALE GENOMIC DNA]</scope>
    <source>
        <strain evidence="4">cv. Daliak</strain>
    </source>
</reference>